<comment type="similarity">
    <text evidence="2 10">Belongs to the GPI inositol-deacylase family.</text>
</comment>
<evidence type="ECO:0000259" key="12">
    <source>
        <dbReference type="Pfam" id="PF25140"/>
    </source>
</evidence>
<evidence type="ECO:0000256" key="10">
    <source>
        <dbReference type="RuleBase" id="RU365011"/>
    </source>
</evidence>
<comment type="caution">
    <text evidence="10">Lacks conserved residue(s) required for the propagation of feature annotation.</text>
</comment>
<evidence type="ECO:0000256" key="7">
    <source>
        <dbReference type="ARBA" id="ARBA00022927"/>
    </source>
</evidence>
<evidence type="ECO:0000256" key="8">
    <source>
        <dbReference type="ARBA" id="ARBA00022989"/>
    </source>
</evidence>
<keyword evidence="9 10" id="KW-0472">Membrane</keyword>
<feature type="transmembrane region" description="Helical" evidence="10">
    <location>
        <begin position="751"/>
        <end position="777"/>
    </location>
</feature>
<dbReference type="PANTHER" id="PTHR15495">
    <property type="entry name" value="NEGATIVE REGULATOR OF VESICLE FORMATION-RELATED"/>
    <property type="match status" value="1"/>
</dbReference>
<evidence type="ECO:0000259" key="11">
    <source>
        <dbReference type="Pfam" id="PF07819"/>
    </source>
</evidence>
<feature type="domain" description="GPI inositol-deacylase transmembrane" evidence="12">
    <location>
        <begin position="618"/>
        <end position="892"/>
    </location>
</feature>
<dbReference type="Pfam" id="PF05577">
    <property type="entry name" value="Peptidase_S28"/>
    <property type="match status" value="1"/>
</dbReference>
<comment type="function">
    <text evidence="10">Involved in inositol deacylation of GPI-anchored proteins which plays important roles in the quality control and ER-associated degradation of GPI-anchored proteins.</text>
</comment>
<dbReference type="Pfam" id="PF25140">
    <property type="entry name" value="PGAP1_TMD"/>
    <property type="match status" value="1"/>
</dbReference>
<evidence type="ECO:0000256" key="4">
    <source>
        <dbReference type="ARBA" id="ARBA00022692"/>
    </source>
</evidence>
<keyword evidence="4 10" id="KW-0812">Transmembrane</keyword>
<comment type="subcellular location">
    <subcellularLocation>
        <location evidence="1">Endoplasmic reticulum membrane</location>
        <topology evidence="1">Multi-pass membrane protein</topology>
    </subcellularLocation>
</comment>
<organism evidence="13">
    <name type="scientific">Phaffia rhodozyma</name>
    <name type="common">Yeast</name>
    <name type="synonym">Xanthophyllomyces dendrorhous</name>
    <dbReference type="NCBI Taxonomy" id="264483"/>
    <lineage>
        <taxon>Eukaryota</taxon>
        <taxon>Fungi</taxon>
        <taxon>Dikarya</taxon>
        <taxon>Basidiomycota</taxon>
        <taxon>Agaricomycotina</taxon>
        <taxon>Tremellomycetes</taxon>
        <taxon>Cystofilobasidiales</taxon>
        <taxon>Mrakiaceae</taxon>
        <taxon>Phaffia</taxon>
    </lineage>
</organism>
<dbReference type="SUPFAM" id="SSF53474">
    <property type="entry name" value="alpha/beta-Hydrolases"/>
    <property type="match status" value="2"/>
</dbReference>
<dbReference type="Pfam" id="PF07819">
    <property type="entry name" value="PGAP1"/>
    <property type="match status" value="1"/>
</dbReference>
<evidence type="ECO:0000256" key="1">
    <source>
        <dbReference type="ARBA" id="ARBA00004477"/>
    </source>
</evidence>
<keyword evidence="6 10" id="KW-0256">Endoplasmic reticulum</keyword>
<evidence type="ECO:0000256" key="9">
    <source>
        <dbReference type="ARBA" id="ARBA00023136"/>
    </source>
</evidence>
<feature type="transmembrane region" description="Helical" evidence="10">
    <location>
        <begin position="812"/>
        <end position="835"/>
    </location>
</feature>
<dbReference type="Gene3D" id="3.40.50.1820">
    <property type="entry name" value="alpha/beta hydrolase"/>
    <property type="match status" value="3"/>
</dbReference>
<evidence type="ECO:0000256" key="3">
    <source>
        <dbReference type="ARBA" id="ARBA00022448"/>
    </source>
</evidence>
<keyword evidence="5 10" id="KW-0378">Hydrolase</keyword>
<evidence type="ECO:0000256" key="6">
    <source>
        <dbReference type="ARBA" id="ARBA00022824"/>
    </source>
</evidence>
<dbReference type="PANTHER" id="PTHR15495:SF7">
    <property type="entry name" value="GPI INOSITOL-DEACYLASE"/>
    <property type="match status" value="1"/>
</dbReference>
<feature type="domain" description="GPI inositol-deacylase PGAP1-like alpha/beta" evidence="11">
    <location>
        <begin position="38"/>
        <end position="268"/>
    </location>
</feature>
<dbReference type="GO" id="GO:0006505">
    <property type="term" value="P:GPI anchor metabolic process"/>
    <property type="evidence" value="ECO:0007669"/>
    <property type="project" value="TreeGrafter"/>
</dbReference>
<sequence length="1451" mass="161084">MSPSYIHITTFDKTVHPIADKYKLFLYREVGWDGDHTPDGQPVLYIPGNAGSMMQVRSIASSASRQYWTGPFISNKAFIERGIKPLDFFTADFNEALSAFHGPTLLSQSNYVAQAIPHILSLYDHLPSSSRPTSVILLGHSMGGVVARQATLLLSDPSQVHVILTLSTPHRFPPVSSDHTMQQIYSSINSPVSHSLNASLISVCGGSADPTLASDACALPPSGHNDREDETRLGVFTSGMIGTWTGVDHEAMVWCHQVRSRIARLLLEFGVGPMTASQRKEVAVKWLVGEPTKANDLKAHQDQDLVKKSLPSTVIHAGERFESSLSSSQQTFLYRIPPNSTTFDLLSTYTINSIGAESSPSARIFQCVSSGKSPIGDISLRCAQLQTTRLELIPPSPTDRAAFLPGEGIDEKEGMVFFQGKLDRSSKENPGDRWILVETDGKGWGVHSFGEPDKESLHVQNDRPWKFIFGGVVIDHFQRVNSRLHRQVSLINAISHSLLVYKVSFSGPSCTLEASPLFRPLLSHHTISSHRFNHEKSFYADPSAAPVYLHSHSAGVPFSSSSSSGFVLDLWEDPSSRCVKDVYGRVNEDDERLVFVQIDVEASLGRVALRYRAAALGWSVGVVAFVMGISLQQFRSSGVFPSFVDSMSFAIRTYTVHAILAIISLASIQTTLSFVFPTSQRTFALLLGVPGLIFVPFHVVCLGVSIGLVNVMLGILKGCIWLGARGLNIWKGGREARSSEKNDASFTITRFLPIIVLLGSVVIVLPYQVAFLVLYLIHFQTTFCSCSLNSSVKTASYDVSSTESESVSRSNFHISLLFFMLWLLPLNGAVLIVWVRDFMSGWVEWGGPDRSIVGLMGCLLIVEVCARGGFLRNEARKSLLVQVLQIGFFLLSASASAVTHQDEHRLIRGGVPQIGRLQHLINVDEQVNNRPSAKSWDDASLQTVLSATGAVGEKEFQAHCFYQPVSHFIPETDDPFYRDAVNQTFCQRYWFDLEYYQPGGPVFVLDGGETSGANRLDFLRTGIIQRLAKEYNGIPVVLEHRYYGYSFPLGPKSNLSTDSLRFLNNEEALEDSAEFIRNVQFDGIHEDLTGGKGKKTKWIYYGGSYAGARAAHMRKLYPNEVFGAIASSAVTHAQVYYPEYMDAIRVWGPPECIGHIETVVQAVDTTLDRASSSKKAARRAQHLKAQFGLEDLEDDDFVSVLSEPLGYWQARNWDPELGSLKFYEFCDALKNVSLGSTEVVKEVLTVDELIANYATFIKKEIQSCPEKDDTASVQTGKKKKLDVVQCFGTHDDAKFQDVSRMQTWRAWLFQVCTQWGYFQGAPLEGPRIISHRINLNYTSKICRQAFPAGELMTVPEWPDVSVVNDLGDFDLSEDRLAIIDGDSDPWRPATPQSDYAKKREDTVIRPVKLIPDAVHHYDENGLANPAFEPERIQKVHKEMIDFVGEWLKSDD</sequence>
<dbReference type="EMBL" id="LN483167">
    <property type="protein sequence ID" value="CDZ96871.1"/>
    <property type="molecule type" value="Genomic_DNA"/>
</dbReference>
<keyword evidence="8 10" id="KW-1133">Transmembrane helix</keyword>
<keyword evidence="3 10" id="KW-0813">Transport</keyword>
<reference evidence="13" key="1">
    <citation type="submission" date="2014-08" db="EMBL/GenBank/DDBJ databases">
        <authorList>
            <person name="Sharma Rahul"/>
            <person name="Thines Marco"/>
        </authorList>
    </citation>
    <scope>NUCLEOTIDE SEQUENCE</scope>
</reference>
<keyword evidence="7 10" id="KW-0653">Protein transport</keyword>
<feature type="transmembrane region" description="Helical" evidence="10">
    <location>
        <begin position="683"/>
        <end position="705"/>
    </location>
</feature>
<evidence type="ECO:0000256" key="5">
    <source>
        <dbReference type="ARBA" id="ARBA00022801"/>
    </source>
</evidence>
<dbReference type="GO" id="GO:0005789">
    <property type="term" value="C:endoplasmic reticulum membrane"/>
    <property type="evidence" value="ECO:0007669"/>
    <property type="project" value="UniProtKB-SubCell"/>
</dbReference>
<feature type="transmembrane region" description="Helical" evidence="10">
    <location>
        <begin position="879"/>
        <end position="898"/>
    </location>
</feature>
<dbReference type="InterPro" id="IPR056824">
    <property type="entry name" value="PGAP1_TMD"/>
</dbReference>
<dbReference type="GO" id="GO:0006508">
    <property type="term" value="P:proteolysis"/>
    <property type="evidence" value="ECO:0007669"/>
    <property type="project" value="InterPro"/>
</dbReference>
<dbReference type="InterPro" id="IPR008758">
    <property type="entry name" value="Peptidase_S28"/>
</dbReference>
<dbReference type="InterPro" id="IPR029058">
    <property type="entry name" value="AB_hydrolase_fold"/>
</dbReference>
<evidence type="ECO:0000313" key="13">
    <source>
        <dbReference type="EMBL" id="CDZ96871.1"/>
    </source>
</evidence>
<accession>A0A0F7SEK9</accession>
<dbReference type="GO" id="GO:0070008">
    <property type="term" value="F:serine-type exopeptidase activity"/>
    <property type="evidence" value="ECO:0007669"/>
    <property type="project" value="InterPro"/>
</dbReference>
<evidence type="ECO:0000256" key="2">
    <source>
        <dbReference type="ARBA" id="ARBA00006931"/>
    </source>
</evidence>
<dbReference type="GO" id="GO:0006888">
    <property type="term" value="P:endoplasmic reticulum to Golgi vesicle-mediated transport"/>
    <property type="evidence" value="ECO:0007669"/>
    <property type="project" value="TreeGrafter"/>
</dbReference>
<feature type="transmembrane region" description="Helical" evidence="10">
    <location>
        <begin position="654"/>
        <end position="676"/>
    </location>
</feature>
<name>A0A0F7SEK9_PHARH</name>
<dbReference type="GO" id="GO:0015031">
    <property type="term" value="P:protein transport"/>
    <property type="evidence" value="ECO:0007669"/>
    <property type="project" value="UniProtKB-KW"/>
</dbReference>
<protein>
    <recommendedName>
        <fullName evidence="10">GPI inositol-deacylase</fullName>
        <ecNumber evidence="10">3.1.-.-</ecNumber>
    </recommendedName>
</protein>
<dbReference type="InterPro" id="IPR012908">
    <property type="entry name" value="PGAP1-ab_dom-like"/>
</dbReference>
<dbReference type="InterPro" id="IPR039529">
    <property type="entry name" value="PGAP1/BST1"/>
</dbReference>
<proteinExistence type="inferred from homology"/>
<dbReference type="EC" id="3.1.-.-" evidence="10"/>
<dbReference type="GO" id="GO:0050185">
    <property type="term" value="F:phosphatidylinositol deacylase activity"/>
    <property type="evidence" value="ECO:0007669"/>
    <property type="project" value="TreeGrafter"/>
</dbReference>